<evidence type="ECO:0000313" key="2">
    <source>
        <dbReference type="EMBL" id="MBX02807.1"/>
    </source>
</evidence>
<organism evidence="2">
    <name type="scientific">Rhizophora mucronata</name>
    <name type="common">Asiatic mangrove</name>
    <dbReference type="NCBI Taxonomy" id="61149"/>
    <lineage>
        <taxon>Eukaryota</taxon>
        <taxon>Viridiplantae</taxon>
        <taxon>Streptophyta</taxon>
        <taxon>Embryophyta</taxon>
        <taxon>Tracheophyta</taxon>
        <taxon>Spermatophyta</taxon>
        <taxon>Magnoliopsida</taxon>
        <taxon>eudicotyledons</taxon>
        <taxon>Gunneridae</taxon>
        <taxon>Pentapetalae</taxon>
        <taxon>rosids</taxon>
        <taxon>fabids</taxon>
        <taxon>Malpighiales</taxon>
        <taxon>Rhizophoraceae</taxon>
        <taxon>Rhizophora</taxon>
    </lineage>
</organism>
<sequence>MDDPMAEILPESCCDHTDGNFGSKSSLASAAVPALEEDAKCDTDQMRSLRLKVLEMVFNSCYSIFLTNIFGLFFIPIGLELGLCKPKNQEKKNPNSKGFPYIDPFFFIIFFPFFCFSFLSFASDLVLFFFFFF</sequence>
<protein>
    <submittedName>
        <fullName evidence="2">Uncharacterized protein</fullName>
    </submittedName>
</protein>
<feature type="transmembrane region" description="Helical" evidence="1">
    <location>
        <begin position="62"/>
        <end position="84"/>
    </location>
</feature>
<accession>A0A2P2KAT5</accession>
<reference evidence="2" key="1">
    <citation type="submission" date="2018-02" db="EMBL/GenBank/DDBJ databases">
        <title>Rhizophora mucronata_Transcriptome.</title>
        <authorList>
            <person name="Meera S.P."/>
            <person name="Sreeshan A."/>
            <person name="Augustine A."/>
        </authorList>
    </citation>
    <scope>NUCLEOTIDE SEQUENCE</scope>
    <source>
        <tissue evidence="2">Leaf</tissue>
    </source>
</reference>
<keyword evidence="1" id="KW-0812">Transmembrane</keyword>
<proteinExistence type="predicted"/>
<name>A0A2P2KAT5_RHIMU</name>
<keyword evidence="1" id="KW-1133">Transmembrane helix</keyword>
<keyword evidence="1" id="KW-0472">Membrane</keyword>
<evidence type="ECO:0000256" key="1">
    <source>
        <dbReference type="SAM" id="Phobius"/>
    </source>
</evidence>
<dbReference type="EMBL" id="GGEC01022323">
    <property type="protein sequence ID" value="MBX02807.1"/>
    <property type="molecule type" value="Transcribed_RNA"/>
</dbReference>
<feature type="transmembrane region" description="Helical" evidence="1">
    <location>
        <begin position="105"/>
        <end position="132"/>
    </location>
</feature>
<dbReference type="AlphaFoldDB" id="A0A2P2KAT5"/>